<dbReference type="SUPFAM" id="SSF51905">
    <property type="entry name" value="FAD/NAD(P)-binding domain"/>
    <property type="match status" value="1"/>
</dbReference>
<keyword evidence="8" id="KW-1185">Reference proteome</keyword>
<evidence type="ECO:0000256" key="1">
    <source>
        <dbReference type="ARBA" id="ARBA00010790"/>
    </source>
</evidence>
<dbReference type="PANTHER" id="PTHR46056">
    <property type="entry name" value="LONG-CHAIN-ALCOHOL OXIDASE"/>
    <property type="match status" value="1"/>
</dbReference>
<dbReference type="RefSeq" id="WP_228232734.1">
    <property type="nucleotide sequence ID" value="NZ_JAJGNA010000002.1"/>
</dbReference>
<dbReference type="GO" id="GO:0050660">
    <property type="term" value="F:flavin adenine dinucleotide binding"/>
    <property type="evidence" value="ECO:0007669"/>
    <property type="project" value="InterPro"/>
</dbReference>
<comment type="similarity">
    <text evidence="1">Belongs to the GMC oxidoreductase family.</text>
</comment>
<organism evidence="7 8">
    <name type="scientific">Alloalcanivorax marinus</name>
    <dbReference type="NCBI Taxonomy" id="1177169"/>
    <lineage>
        <taxon>Bacteria</taxon>
        <taxon>Pseudomonadati</taxon>
        <taxon>Pseudomonadota</taxon>
        <taxon>Gammaproteobacteria</taxon>
        <taxon>Oceanospirillales</taxon>
        <taxon>Alcanivoracaceae</taxon>
        <taxon>Alloalcanivorax</taxon>
    </lineage>
</organism>
<dbReference type="InterPro" id="IPR000172">
    <property type="entry name" value="GMC_OxRdtase_N"/>
</dbReference>
<evidence type="ECO:0000313" key="8">
    <source>
        <dbReference type="Proteomes" id="UP001108027"/>
    </source>
</evidence>
<keyword evidence="2" id="KW-0285">Flavoprotein</keyword>
<evidence type="ECO:0000259" key="5">
    <source>
        <dbReference type="Pfam" id="PF00732"/>
    </source>
</evidence>
<dbReference type="AlphaFoldDB" id="A0A9Q3YL65"/>
<evidence type="ECO:0000256" key="3">
    <source>
        <dbReference type="ARBA" id="ARBA00022827"/>
    </source>
</evidence>
<name>A0A9Q3YL65_9GAMM</name>
<accession>A0A9Q3YL65</accession>
<dbReference type="Proteomes" id="UP001108027">
    <property type="component" value="Unassembled WGS sequence"/>
</dbReference>
<keyword evidence="4" id="KW-0560">Oxidoreductase</keyword>
<evidence type="ECO:0000256" key="2">
    <source>
        <dbReference type="ARBA" id="ARBA00022630"/>
    </source>
</evidence>
<feature type="domain" description="Glucose-methanol-choline oxidoreductase C-terminal" evidence="6">
    <location>
        <begin position="393"/>
        <end position="522"/>
    </location>
</feature>
<dbReference type="GO" id="GO:0016614">
    <property type="term" value="F:oxidoreductase activity, acting on CH-OH group of donors"/>
    <property type="evidence" value="ECO:0007669"/>
    <property type="project" value="InterPro"/>
</dbReference>
<protein>
    <submittedName>
        <fullName evidence="7">GMC family oxidoreductase</fullName>
    </submittedName>
</protein>
<proteinExistence type="inferred from homology"/>
<feature type="domain" description="Glucose-methanol-choline oxidoreductase N-terminal" evidence="5">
    <location>
        <begin position="86"/>
        <end position="303"/>
    </location>
</feature>
<gene>
    <name evidence="7" type="ORF">LL252_02790</name>
</gene>
<dbReference type="Pfam" id="PF05199">
    <property type="entry name" value="GMC_oxred_C"/>
    <property type="match status" value="1"/>
</dbReference>
<comment type="caution">
    <text evidence="7">The sequence shown here is derived from an EMBL/GenBank/DDBJ whole genome shotgun (WGS) entry which is preliminary data.</text>
</comment>
<dbReference type="PANTHER" id="PTHR46056:SF12">
    <property type="entry name" value="LONG-CHAIN-ALCOHOL OXIDASE"/>
    <property type="match status" value="1"/>
</dbReference>
<evidence type="ECO:0000256" key="4">
    <source>
        <dbReference type="ARBA" id="ARBA00023002"/>
    </source>
</evidence>
<evidence type="ECO:0000259" key="6">
    <source>
        <dbReference type="Pfam" id="PF05199"/>
    </source>
</evidence>
<evidence type="ECO:0000313" key="7">
    <source>
        <dbReference type="EMBL" id="MCC4307487.1"/>
    </source>
</evidence>
<dbReference type="InterPro" id="IPR036188">
    <property type="entry name" value="FAD/NAD-bd_sf"/>
</dbReference>
<keyword evidence="3" id="KW-0274">FAD</keyword>
<reference evidence="7" key="1">
    <citation type="submission" date="2021-10" db="EMBL/GenBank/DDBJ databases">
        <title>The diversity and Nitrogen Metabolism of Culturable Nitrate-Utilizing Bacteria Within the Oxygen Minimum Zone of the Changjiang (Yangtze River)Estuary.</title>
        <authorList>
            <person name="Zhang D."/>
            <person name="Zheng J."/>
            <person name="Liu S."/>
            <person name="He W."/>
        </authorList>
    </citation>
    <scope>NUCLEOTIDE SEQUENCE</scope>
    <source>
        <strain evidence="7">FXH-223</strain>
    </source>
</reference>
<dbReference type="Gene3D" id="3.50.50.60">
    <property type="entry name" value="FAD/NAD(P)-binding domain"/>
    <property type="match status" value="2"/>
</dbReference>
<dbReference type="InterPro" id="IPR007867">
    <property type="entry name" value="GMC_OxRtase_C"/>
</dbReference>
<dbReference type="Pfam" id="PF00732">
    <property type="entry name" value="GMC_oxred_N"/>
    <property type="match status" value="1"/>
</dbReference>
<sequence>MQDLSQLKIQNIVDPWADAGDKWSVIDGATETGRRTLEADVVIIGTGAGGGVSAEILARRGLKVILIEAGRLRSSRDFTLNEGDAYRELYQEGTLRATRDGAITILQGRTVGGTTVVNWTSSFRTPGETLDHWRDRFGVTGTARADLDPYFQRMEERLGVEPWAMPPNANNDVIKRGCEKLGWDWSVIPRNVRGCWNIGYCGMGCPTNAKQSMLVTTLPAAMDAGATLIHSARAERLIHDGQKVTAVEVRPLDHRKQPTGGLLTVRAPTVIAAGGGIQTPALLLRSEAPDPREQVGKRTFLHVTSFAFGRYDEEVAPYYGAPQSLHSDQFTFADGVDGAIGYKLEMMPLHPGLTAALLGGFGDVARQQITELPRLAASIALLRDGFHEDSPGGTVSLRDNGEPQLDYPLSDYVLDGARRSLLSQVEMQFAAGARAVRPGHTRAPYYDSWQQARDAMATLPYAPLEVALGSAHVMGGCAMGDEQRGLVDSQGRYRHLDNLYVFDGSVFPTSLGVNPQLSIYGLTARNAQALADRLKPA</sequence>
<dbReference type="EMBL" id="JAJGNA010000002">
    <property type="protein sequence ID" value="MCC4307487.1"/>
    <property type="molecule type" value="Genomic_DNA"/>
</dbReference>